<dbReference type="NCBIfam" id="TIGR03619">
    <property type="entry name" value="F420_Rv2161c"/>
    <property type="match status" value="1"/>
</dbReference>
<feature type="domain" description="Luciferase-like" evidence="1">
    <location>
        <begin position="21"/>
        <end position="242"/>
    </location>
</feature>
<evidence type="ECO:0000259" key="1">
    <source>
        <dbReference type="Pfam" id="PF00296"/>
    </source>
</evidence>
<dbReference type="InterPro" id="IPR019921">
    <property type="entry name" value="Lucif-like_OxRdtase_Rv2161c"/>
</dbReference>
<dbReference type="SUPFAM" id="SSF51679">
    <property type="entry name" value="Bacterial luciferase-like"/>
    <property type="match status" value="1"/>
</dbReference>
<evidence type="ECO:0000313" key="3">
    <source>
        <dbReference type="Proteomes" id="UP000011863"/>
    </source>
</evidence>
<gene>
    <name evidence="2" type="ORF">YM304_26720</name>
</gene>
<dbReference type="Proteomes" id="UP000011863">
    <property type="component" value="Chromosome"/>
</dbReference>
<dbReference type="OrthoDB" id="3206024at2"/>
<sequence length="287" mass="31474">MTTTARIGITLMAGDHGISPVELATAVEERGFESLWLPEHSHIPTSRQTPWPGSLTGEPLPEVYSRLYDLTVSLSMAAAVTSRIRLGTSVLLLAARDPLWTAKEFATLDALSGGRVEFGVGFGWNREEFENHGTDFPSRWDRTHETVEAIRSIWRDDVAEFHGDHVDIAPSWAWPKPAQPTGPRVHIGGGAGPRLLGNVARWADGWMPISARPSLASRLARLDEACAEVGRDRSEIDVSVFGATTDPAGLSNLFDEGIHRAVLTLPSHDRDDVLRHLDEWAALPDQL</sequence>
<dbReference type="EMBL" id="AP012057">
    <property type="protein sequence ID" value="BAN02986.1"/>
    <property type="molecule type" value="Genomic_DNA"/>
</dbReference>
<evidence type="ECO:0000313" key="2">
    <source>
        <dbReference type="EMBL" id="BAN02986.1"/>
    </source>
</evidence>
<dbReference type="InterPro" id="IPR051260">
    <property type="entry name" value="Diverse_substr_monoxygenases"/>
</dbReference>
<dbReference type="GO" id="GO:0016705">
    <property type="term" value="F:oxidoreductase activity, acting on paired donors, with incorporation or reduction of molecular oxygen"/>
    <property type="evidence" value="ECO:0007669"/>
    <property type="project" value="InterPro"/>
</dbReference>
<reference evidence="2 3" key="1">
    <citation type="journal article" date="2013" name="Int. J. Syst. Evol. Microbiol.">
        <title>Ilumatobacter nonamiense sp. nov. and Ilumatobacter coccineum sp. nov., isolated from seashore sand.</title>
        <authorList>
            <person name="Matsumoto A."/>
            <person name="Kasai H."/>
            <person name="Matsuo Y."/>
            <person name="Shizuri Y."/>
            <person name="Ichikawa N."/>
            <person name="Fujita N."/>
            <person name="Omura S."/>
            <person name="Takahashi Y."/>
        </authorList>
    </citation>
    <scope>NUCLEOTIDE SEQUENCE [LARGE SCALE GENOMIC DNA]</scope>
    <source>
        <strain evidence="3">NBRC 103263 / KCTC 29153 / YM16-304</strain>
    </source>
</reference>
<dbReference type="PANTHER" id="PTHR30011:SF32">
    <property type="entry name" value="CONSERVED PROTEIN"/>
    <property type="match status" value="1"/>
</dbReference>
<protein>
    <submittedName>
        <fullName evidence="2">Putative oxidoreductase</fullName>
    </submittedName>
</protein>
<dbReference type="Gene3D" id="3.20.20.30">
    <property type="entry name" value="Luciferase-like domain"/>
    <property type="match status" value="1"/>
</dbReference>
<dbReference type="InterPro" id="IPR011251">
    <property type="entry name" value="Luciferase-like_dom"/>
</dbReference>
<dbReference type="AlphaFoldDB" id="A0A6C7EG66"/>
<organism evidence="2 3">
    <name type="scientific">Ilumatobacter coccineus (strain NBRC 103263 / KCTC 29153 / YM16-304)</name>
    <dbReference type="NCBI Taxonomy" id="1313172"/>
    <lineage>
        <taxon>Bacteria</taxon>
        <taxon>Bacillati</taxon>
        <taxon>Actinomycetota</taxon>
        <taxon>Acidimicrobiia</taxon>
        <taxon>Acidimicrobiales</taxon>
        <taxon>Ilumatobacteraceae</taxon>
        <taxon>Ilumatobacter</taxon>
    </lineage>
</organism>
<dbReference type="PANTHER" id="PTHR30011">
    <property type="entry name" value="ALKANESULFONATE MONOOXYGENASE-RELATED"/>
    <property type="match status" value="1"/>
</dbReference>
<dbReference type="Pfam" id="PF00296">
    <property type="entry name" value="Bac_luciferase"/>
    <property type="match status" value="1"/>
</dbReference>
<name>A0A6C7EG66_ILUCY</name>
<dbReference type="RefSeq" id="WP_015442233.1">
    <property type="nucleotide sequence ID" value="NC_020520.1"/>
</dbReference>
<dbReference type="InterPro" id="IPR036661">
    <property type="entry name" value="Luciferase-like_sf"/>
</dbReference>
<accession>A0A6C7EG66</accession>
<dbReference type="KEGG" id="aym:YM304_26720"/>
<proteinExistence type="predicted"/>
<keyword evidence="3" id="KW-1185">Reference proteome</keyword>